<evidence type="ECO:0000313" key="3">
    <source>
        <dbReference type="Proteomes" id="UP000053562"/>
    </source>
</evidence>
<dbReference type="OrthoDB" id="365216at2759"/>
<evidence type="ECO:0008006" key="4">
    <source>
        <dbReference type="Google" id="ProtNLM"/>
    </source>
</evidence>
<dbReference type="AlphaFoldDB" id="A0A0J9SCE5"/>
<dbReference type="EMBL" id="KQ234316">
    <property type="protein sequence ID" value="KMZ79597.1"/>
    <property type="molecule type" value="Genomic_DNA"/>
</dbReference>
<sequence>MLKKTLFFLSCVMLSELNCVSSSYKECSSVTNDEEILSYCKNESDCYFKNVDGSDHSTITCVCRKYMEDYFFAGPDCSIKISYHYQTMKNNEVMNTSWIEDLFNINSWKNEENRVGKICINPRCR</sequence>
<keyword evidence="1" id="KW-0732">Signal</keyword>
<dbReference type="Proteomes" id="UP000053562">
    <property type="component" value="Unassembled WGS sequence"/>
</dbReference>
<protein>
    <recommendedName>
        <fullName evidence="4">EGF-like domain-containing protein</fullName>
    </recommendedName>
</protein>
<feature type="signal peptide" evidence="1">
    <location>
        <begin position="1"/>
        <end position="22"/>
    </location>
</feature>
<name>A0A0J9SCE5_PLAVI</name>
<proteinExistence type="predicted"/>
<evidence type="ECO:0000313" key="2">
    <source>
        <dbReference type="EMBL" id="KMZ79597.1"/>
    </source>
</evidence>
<reference evidence="2 3" key="1">
    <citation type="submission" date="2011-08" db="EMBL/GenBank/DDBJ databases">
        <title>The Genome Sequence of Plasmodium vivax India VII.</title>
        <authorList>
            <consortium name="The Broad Institute Genome Sequencing Platform"/>
            <consortium name="The Broad Institute Genome Sequencing Center for Infectious Disease"/>
            <person name="Neafsey D."/>
            <person name="Carlton J."/>
            <person name="Barnwell J."/>
            <person name="Collins W."/>
            <person name="Escalante A."/>
            <person name="Mullikin J."/>
            <person name="Saul A."/>
            <person name="Guigo R."/>
            <person name="Camara F."/>
            <person name="Young S.K."/>
            <person name="Zeng Q."/>
            <person name="Gargeya S."/>
            <person name="Fitzgerald M."/>
            <person name="Haas B."/>
            <person name="Abouelleil A."/>
            <person name="Alvarado L."/>
            <person name="Arachchi H.M."/>
            <person name="Berlin A."/>
            <person name="Brown A."/>
            <person name="Chapman S.B."/>
            <person name="Chen Z."/>
            <person name="Dunbar C."/>
            <person name="Freedman E."/>
            <person name="Gearin G."/>
            <person name="Gellesch M."/>
            <person name="Goldberg J."/>
            <person name="Griggs A."/>
            <person name="Gujja S."/>
            <person name="Heiman D."/>
            <person name="Howarth C."/>
            <person name="Larson L."/>
            <person name="Lui A."/>
            <person name="MacDonald P.J.P."/>
            <person name="Montmayeur A."/>
            <person name="Murphy C."/>
            <person name="Neiman D."/>
            <person name="Pearson M."/>
            <person name="Priest M."/>
            <person name="Roberts A."/>
            <person name="Saif S."/>
            <person name="Shea T."/>
            <person name="Shenoy N."/>
            <person name="Sisk P."/>
            <person name="Stolte C."/>
            <person name="Sykes S."/>
            <person name="Wortman J."/>
            <person name="Nusbaum C."/>
            <person name="Birren B."/>
        </authorList>
    </citation>
    <scope>NUCLEOTIDE SEQUENCE [LARGE SCALE GENOMIC DNA]</scope>
    <source>
        <strain evidence="2 3">India VII</strain>
    </source>
</reference>
<feature type="chain" id="PRO_5005322128" description="EGF-like domain-containing protein" evidence="1">
    <location>
        <begin position="23"/>
        <end position="125"/>
    </location>
</feature>
<evidence type="ECO:0000256" key="1">
    <source>
        <dbReference type="SAM" id="SignalP"/>
    </source>
</evidence>
<gene>
    <name evidence="2" type="ORF">PVIIG_00871</name>
</gene>
<organism evidence="2 3">
    <name type="scientific">Plasmodium vivax India VII</name>
    <dbReference type="NCBI Taxonomy" id="1077284"/>
    <lineage>
        <taxon>Eukaryota</taxon>
        <taxon>Sar</taxon>
        <taxon>Alveolata</taxon>
        <taxon>Apicomplexa</taxon>
        <taxon>Aconoidasida</taxon>
        <taxon>Haemosporida</taxon>
        <taxon>Plasmodiidae</taxon>
        <taxon>Plasmodium</taxon>
        <taxon>Plasmodium (Plasmodium)</taxon>
    </lineage>
</organism>
<accession>A0A0J9SCE5</accession>